<evidence type="ECO:0000313" key="1">
    <source>
        <dbReference type="EMBL" id="KAJ1526982.1"/>
    </source>
</evidence>
<protein>
    <submittedName>
        <fullName evidence="1">Uncharacterized protein</fullName>
    </submittedName>
</protein>
<reference evidence="1" key="1">
    <citation type="submission" date="2022-12" db="EMBL/GenBank/DDBJ databases">
        <title>Chromosome-level genome assembly of the bean flower thrips Megalurothrips usitatus.</title>
        <authorList>
            <person name="Ma L."/>
            <person name="Liu Q."/>
            <person name="Li H."/>
            <person name="Cai W."/>
        </authorList>
    </citation>
    <scope>NUCLEOTIDE SEQUENCE</scope>
    <source>
        <strain evidence="1">Cailab_2022a</strain>
    </source>
</reference>
<dbReference type="AlphaFoldDB" id="A0AAV7XQ10"/>
<comment type="caution">
    <text evidence="1">The sequence shown here is derived from an EMBL/GenBank/DDBJ whole genome shotgun (WGS) entry which is preliminary data.</text>
</comment>
<proteinExistence type="predicted"/>
<organism evidence="1 2">
    <name type="scientific">Megalurothrips usitatus</name>
    <name type="common">bean blossom thrips</name>
    <dbReference type="NCBI Taxonomy" id="439358"/>
    <lineage>
        <taxon>Eukaryota</taxon>
        <taxon>Metazoa</taxon>
        <taxon>Ecdysozoa</taxon>
        <taxon>Arthropoda</taxon>
        <taxon>Hexapoda</taxon>
        <taxon>Insecta</taxon>
        <taxon>Pterygota</taxon>
        <taxon>Neoptera</taxon>
        <taxon>Paraneoptera</taxon>
        <taxon>Thysanoptera</taxon>
        <taxon>Terebrantia</taxon>
        <taxon>Thripoidea</taxon>
        <taxon>Thripidae</taxon>
        <taxon>Megalurothrips</taxon>
    </lineage>
</organism>
<accession>A0AAV7XQ10</accession>
<dbReference type="EMBL" id="JAPTSV010000006">
    <property type="protein sequence ID" value="KAJ1526982.1"/>
    <property type="molecule type" value="Genomic_DNA"/>
</dbReference>
<evidence type="ECO:0000313" key="2">
    <source>
        <dbReference type="Proteomes" id="UP001075354"/>
    </source>
</evidence>
<sequence length="214" mass="24493">MKAWQLLLPQMDVYWAGLEPRSPSTGLTEVGSCILSLQMHPEACQWKRSLLLSAVAHCWIEVQDRLISPVWHDKTNNKILDVSCIFSWAREVLLQSSALLQDAPSSAVKTLASGFEPAPCPPLPLRHHYQPWTTSRHVSDAFWWLARRVRELQEDSTSRRLLQQEAARRSKAKGSNKMNLKTAWRMCGVQSFCLGYCRGWIARVFNIYSCLCFC</sequence>
<gene>
    <name evidence="1" type="ORF">ONE63_008527</name>
</gene>
<name>A0AAV7XQ10_9NEOP</name>
<keyword evidence="2" id="KW-1185">Reference proteome</keyword>
<dbReference type="Proteomes" id="UP001075354">
    <property type="component" value="Chromosome 6"/>
</dbReference>